<dbReference type="PANTHER" id="PTHR34385">
    <property type="entry name" value="D-ALANYL-D-ALANINE CARBOXYPEPTIDASE"/>
    <property type="match status" value="1"/>
</dbReference>
<dbReference type="InterPro" id="IPR003709">
    <property type="entry name" value="VanY-like_core_dom"/>
</dbReference>
<organism evidence="4 5">
    <name type="scientific">Mycobacterium asiaticum</name>
    <dbReference type="NCBI Taxonomy" id="1790"/>
    <lineage>
        <taxon>Bacteria</taxon>
        <taxon>Bacillati</taxon>
        <taxon>Actinomycetota</taxon>
        <taxon>Actinomycetes</taxon>
        <taxon>Mycobacteriales</taxon>
        <taxon>Mycobacteriaceae</taxon>
        <taxon>Mycobacterium</taxon>
    </lineage>
</organism>
<dbReference type="RefSeq" id="WP_065143291.1">
    <property type="nucleotide sequence ID" value="NZ_LZLS01000064.1"/>
</dbReference>
<dbReference type="CDD" id="cd14846">
    <property type="entry name" value="Peptidase_M15_like"/>
    <property type="match status" value="1"/>
</dbReference>
<dbReference type="Pfam" id="PF02557">
    <property type="entry name" value="VanY"/>
    <property type="match status" value="1"/>
</dbReference>
<dbReference type="GO" id="GO:0008233">
    <property type="term" value="F:peptidase activity"/>
    <property type="evidence" value="ECO:0007669"/>
    <property type="project" value="InterPro"/>
</dbReference>
<feature type="compositionally biased region" description="Low complexity" evidence="1">
    <location>
        <begin position="30"/>
        <end position="52"/>
    </location>
</feature>
<protein>
    <submittedName>
        <fullName evidence="4">Peptidase M15</fullName>
    </submittedName>
</protein>
<feature type="domain" description="D-alanyl-D-alanine carboxypeptidase-like core" evidence="3">
    <location>
        <begin position="74"/>
        <end position="156"/>
    </location>
</feature>
<dbReference type="OrthoDB" id="3293184at2"/>
<sequence>MDSARTILRKCFLVVAVGLTLTGVAAAAPATAAPGDGSNDTTAPAAPPHDTAGGWVPDGQELSPFDLADPAVSRLDPTLLAAIERAARAAAVDGVTLGLTSGWRSPQFQQQLFDDAVARYGSVAVASQYVASPQVSKHVVGKAVDIGPTEADNWLLRNGTAFGLCQIYANEIWHFELASDYGGGCPPLRPNAAG</sequence>
<evidence type="ECO:0000256" key="1">
    <source>
        <dbReference type="SAM" id="MobiDB-lite"/>
    </source>
</evidence>
<dbReference type="EMBL" id="LZLS01000064">
    <property type="protein sequence ID" value="OBK28950.1"/>
    <property type="molecule type" value="Genomic_DNA"/>
</dbReference>
<evidence type="ECO:0000256" key="2">
    <source>
        <dbReference type="SAM" id="SignalP"/>
    </source>
</evidence>
<dbReference type="Proteomes" id="UP000093928">
    <property type="component" value="Unassembled WGS sequence"/>
</dbReference>
<name>A0A1A3P5K1_MYCAS</name>
<dbReference type="AlphaFoldDB" id="A0A1A3P5K1"/>
<reference evidence="4 5" key="1">
    <citation type="submission" date="2016-06" db="EMBL/GenBank/DDBJ databases">
        <authorList>
            <person name="Kjaerup R.B."/>
            <person name="Dalgaard T.S."/>
            <person name="Juul-Madsen H.R."/>
        </authorList>
    </citation>
    <scope>NUCLEOTIDE SEQUENCE [LARGE SCALE GENOMIC DNA]</scope>
    <source>
        <strain evidence="4 5">1165133.8</strain>
    </source>
</reference>
<feature type="chain" id="PRO_5039267127" evidence="2">
    <location>
        <begin position="28"/>
        <end position="194"/>
    </location>
</feature>
<dbReference type="Gene3D" id="3.30.1380.10">
    <property type="match status" value="1"/>
</dbReference>
<dbReference type="SUPFAM" id="SSF55166">
    <property type="entry name" value="Hedgehog/DD-peptidase"/>
    <property type="match status" value="1"/>
</dbReference>
<dbReference type="InterPro" id="IPR052179">
    <property type="entry name" value="DD-CPase-like"/>
</dbReference>
<accession>A0A1A3P5K1</accession>
<keyword evidence="2" id="KW-0732">Signal</keyword>
<evidence type="ECO:0000313" key="4">
    <source>
        <dbReference type="EMBL" id="OBK28950.1"/>
    </source>
</evidence>
<evidence type="ECO:0000259" key="3">
    <source>
        <dbReference type="Pfam" id="PF02557"/>
    </source>
</evidence>
<dbReference type="InterPro" id="IPR009045">
    <property type="entry name" value="Zn_M74/Hedgehog-like"/>
</dbReference>
<feature type="signal peptide" evidence="2">
    <location>
        <begin position="1"/>
        <end position="27"/>
    </location>
</feature>
<evidence type="ECO:0000313" key="5">
    <source>
        <dbReference type="Proteomes" id="UP000093928"/>
    </source>
</evidence>
<proteinExistence type="predicted"/>
<comment type="caution">
    <text evidence="4">The sequence shown here is derived from an EMBL/GenBank/DDBJ whole genome shotgun (WGS) entry which is preliminary data.</text>
</comment>
<dbReference type="PANTHER" id="PTHR34385:SF1">
    <property type="entry name" value="PEPTIDOGLYCAN L-ALANYL-D-GLUTAMATE ENDOPEPTIDASE CWLK"/>
    <property type="match status" value="1"/>
</dbReference>
<feature type="region of interest" description="Disordered" evidence="1">
    <location>
        <begin position="30"/>
        <end position="56"/>
    </location>
</feature>
<dbReference type="GO" id="GO:0006508">
    <property type="term" value="P:proteolysis"/>
    <property type="evidence" value="ECO:0007669"/>
    <property type="project" value="InterPro"/>
</dbReference>
<gene>
    <name evidence="4" type="ORF">A5634_19280</name>
</gene>